<gene>
    <name evidence="1" type="ORF">HK097_006277</name>
</gene>
<keyword evidence="2" id="KW-1185">Reference proteome</keyword>
<comment type="caution">
    <text evidence="1">The sequence shown here is derived from an EMBL/GenBank/DDBJ whole genome shotgun (WGS) entry which is preliminary data.</text>
</comment>
<name>A0AAD5SEG8_9FUNG</name>
<evidence type="ECO:0000313" key="1">
    <source>
        <dbReference type="EMBL" id="KAJ3052434.1"/>
    </source>
</evidence>
<evidence type="ECO:0000313" key="2">
    <source>
        <dbReference type="Proteomes" id="UP001212841"/>
    </source>
</evidence>
<proteinExistence type="predicted"/>
<dbReference type="AlphaFoldDB" id="A0AAD5SEG8"/>
<protein>
    <recommendedName>
        <fullName evidence="3">DUF1279 domain-containing protein</fullName>
    </recommendedName>
</protein>
<dbReference type="Proteomes" id="UP001212841">
    <property type="component" value="Unassembled WGS sequence"/>
</dbReference>
<accession>A0AAD5SEG8</accession>
<evidence type="ECO:0008006" key="3">
    <source>
        <dbReference type="Google" id="ProtNLM"/>
    </source>
</evidence>
<organism evidence="1 2">
    <name type="scientific">Rhizophlyctis rosea</name>
    <dbReference type="NCBI Taxonomy" id="64517"/>
    <lineage>
        <taxon>Eukaryota</taxon>
        <taxon>Fungi</taxon>
        <taxon>Fungi incertae sedis</taxon>
        <taxon>Chytridiomycota</taxon>
        <taxon>Chytridiomycota incertae sedis</taxon>
        <taxon>Chytridiomycetes</taxon>
        <taxon>Rhizophlyctidales</taxon>
        <taxon>Rhizophlyctidaceae</taxon>
        <taxon>Rhizophlyctis</taxon>
    </lineage>
</organism>
<dbReference type="EMBL" id="JADGJD010000295">
    <property type="protein sequence ID" value="KAJ3052434.1"/>
    <property type="molecule type" value="Genomic_DNA"/>
</dbReference>
<reference evidence="1" key="1">
    <citation type="submission" date="2020-05" db="EMBL/GenBank/DDBJ databases">
        <title>Phylogenomic resolution of chytrid fungi.</title>
        <authorList>
            <person name="Stajich J.E."/>
            <person name="Amses K."/>
            <person name="Simmons R."/>
            <person name="Seto K."/>
            <person name="Myers J."/>
            <person name="Bonds A."/>
            <person name="Quandt C.A."/>
            <person name="Barry K."/>
            <person name="Liu P."/>
            <person name="Grigoriev I."/>
            <person name="Longcore J.E."/>
            <person name="James T.Y."/>
        </authorList>
    </citation>
    <scope>NUCLEOTIDE SEQUENCE</scope>
    <source>
        <strain evidence="1">JEL0318</strain>
    </source>
</reference>
<sequence length="114" mass="12100">MRITDLDAPALARTLHFSDATADVLAARGGTVAVAFALSKLFTPVKLLVCLVVVPRVADRINAVVVPWWDSVKLRWARWGQGPGAGGNIDTDSLLASDFGPGYKVEKVLEGKAA</sequence>